<dbReference type="InterPro" id="IPR023385">
    <property type="entry name" value="YopX-like_C"/>
</dbReference>
<dbReference type="Pfam" id="PF09643">
    <property type="entry name" value="YopX"/>
    <property type="match status" value="1"/>
</dbReference>
<dbReference type="Gene3D" id="2.30.30.290">
    <property type="entry name" value="YopX-like domains"/>
    <property type="match status" value="1"/>
</dbReference>
<dbReference type="EMBL" id="JBBYAK010000003">
    <property type="protein sequence ID" value="MEL3959612.1"/>
    <property type="molecule type" value="Genomic_DNA"/>
</dbReference>
<accession>A0ABU9K564</accession>
<name>A0ABU9K564_9BACI</name>
<proteinExistence type="predicted"/>
<sequence>MREIKFRGKAKMSIEELDDLYLEHENGWVYGHLVMYGKTPYIVGDFIEVDSEYTVNEFWVPVYPESVGQFTGLTDKNGKEIYEGDILLLHQFLFDGHEFENELIGEVIYDQETCSFALRNIRNADVKKYMGYKEHEDCGNIPIFNFYGLHEESFEKLGDIYENPELLEEGFK</sequence>
<reference evidence="2 3" key="1">
    <citation type="submission" date="2024-03" db="EMBL/GenBank/DDBJ databases">
        <title>Bacilli Hybrid Assemblies.</title>
        <authorList>
            <person name="Kovac J."/>
        </authorList>
    </citation>
    <scope>NUCLEOTIDE SEQUENCE [LARGE SCALE GENOMIC DNA]</scope>
    <source>
        <strain evidence="2 3">FSL M8-0022</strain>
    </source>
</reference>
<gene>
    <name evidence="2" type="ORF">NST17_20885</name>
</gene>
<protein>
    <submittedName>
        <fullName evidence="2">YopX family protein</fullName>
    </submittedName>
</protein>
<dbReference type="InterPro" id="IPR019096">
    <property type="entry name" value="YopX_protein"/>
</dbReference>
<dbReference type="Proteomes" id="UP001459714">
    <property type="component" value="Unassembled WGS sequence"/>
</dbReference>
<comment type="caution">
    <text evidence="2">The sequence shown here is derived from an EMBL/GenBank/DDBJ whole genome shotgun (WGS) entry which is preliminary data.</text>
</comment>
<feature type="domain" description="YopX protein" evidence="1">
    <location>
        <begin position="50"/>
        <end position="168"/>
    </location>
</feature>
<keyword evidence="3" id="KW-1185">Reference proteome</keyword>
<dbReference type="RefSeq" id="WP_342021203.1">
    <property type="nucleotide sequence ID" value="NZ_JBBYAK010000003.1"/>
</dbReference>
<evidence type="ECO:0000259" key="1">
    <source>
        <dbReference type="Pfam" id="PF09643"/>
    </source>
</evidence>
<dbReference type="SUPFAM" id="SSF159006">
    <property type="entry name" value="YopX-like"/>
    <property type="match status" value="1"/>
</dbReference>
<evidence type="ECO:0000313" key="3">
    <source>
        <dbReference type="Proteomes" id="UP001459714"/>
    </source>
</evidence>
<evidence type="ECO:0000313" key="2">
    <source>
        <dbReference type="EMBL" id="MEL3959612.1"/>
    </source>
</evidence>
<dbReference type="InterPro" id="IPR010024">
    <property type="entry name" value="CHP16711"/>
</dbReference>
<organism evidence="2 3">
    <name type="scientific">Caldifermentibacillus hisashii</name>
    <dbReference type="NCBI Taxonomy" id="996558"/>
    <lineage>
        <taxon>Bacteria</taxon>
        <taxon>Bacillati</taxon>
        <taxon>Bacillota</taxon>
        <taxon>Bacilli</taxon>
        <taxon>Bacillales</taxon>
        <taxon>Bacillaceae</taxon>
        <taxon>Caldifermentibacillus</taxon>
    </lineage>
</organism>
<dbReference type="NCBIfam" id="TIGR01671">
    <property type="entry name" value="phage_TIGR01671"/>
    <property type="match status" value="1"/>
</dbReference>